<gene>
    <name evidence="2" type="ORF">GS18_0201615</name>
</gene>
<dbReference type="PROSITE" id="PS51819">
    <property type="entry name" value="VOC"/>
    <property type="match status" value="1"/>
</dbReference>
<dbReference type="SUPFAM" id="SSF54593">
    <property type="entry name" value="Glyoxalase/Bleomycin resistance protein/Dihydroxybiphenyl dioxygenase"/>
    <property type="match status" value="1"/>
</dbReference>
<evidence type="ECO:0000313" key="2">
    <source>
        <dbReference type="EMBL" id="KEZ53697.1"/>
    </source>
</evidence>
<reference evidence="2 3" key="1">
    <citation type="journal article" date="2005" name="Int. J. Syst. Evol. Microbiol.">
        <title>Bacillus cibi sp. nov., isolated from jeotgal, a traditional Korean fermented seafood.</title>
        <authorList>
            <person name="Yoon J.H."/>
            <person name="Lee C.H."/>
            <person name="Oh T.K."/>
        </authorList>
    </citation>
    <scope>NUCLEOTIDE SEQUENCE [LARGE SCALE GENOMIC DNA]</scope>
    <source>
        <strain evidence="2 3">DSM 16189</strain>
    </source>
</reference>
<dbReference type="RefSeq" id="WP_029565304.1">
    <property type="nucleotide sequence ID" value="NZ_JNVC02000001.1"/>
</dbReference>
<dbReference type="OrthoDB" id="2354281at2"/>
<evidence type="ECO:0000259" key="1">
    <source>
        <dbReference type="PROSITE" id="PS51819"/>
    </source>
</evidence>
<evidence type="ECO:0000313" key="3">
    <source>
        <dbReference type="Proteomes" id="UP000028549"/>
    </source>
</evidence>
<dbReference type="InterPro" id="IPR004360">
    <property type="entry name" value="Glyas_Fos-R_dOase_dom"/>
</dbReference>
<dbReference type="InterPro" id="IPR029068">
    <property type="entry name" value="Glyas_Bleomycin-R_OHBP_Dase"/>
</dbReference>
<feature type="domain" description="VOC" evidence="1">
    <location>
        <begin position="8"/>
        <end position="124"/>
    </location>
</feature>
<sequence>MNSPIHNKINTVFVHVSDLHRSVMWYTQLLGQTFDSKTIEKPVYTIDISESTGLTLDAGPAGISKKASSSDYPLFNFHTDDIDKSYEYVKTLGYQIKSDIVRFEDFSFFTISDPDHYTIMICTG</sequence>
<dbReference type="Gene3D" id="3.10.180.10">
    <property type="entry name" value="2,3-Dihydroxybiphenyl 1,2-Dioxygenase, domain 1"/>
    <property type="match status" value="1"/>
</dbReference>
<dbReference type="AlphaFoldDB" id="A0A084H285"/>
<organism evidence="2 3">
    <name type="scientific">Metabacillus indicus</name>
    <name type="common">Bacillus indicus</name>
    <dbReference type="NCBI Taxonomy" id="246786"/>
    <lineage>
        <taxon>Bacteria</taxon>
        <taxon>Bacillati</taxon>
        <taxon>Bacillota</taxon>
        <taxon>Bacilli</taxon>
        <taxon>Bacillales</taxon>
        <taxon>Bacillaceae</taxon>
        <taxon>Metabacillus</taxon>
    </lineage>
</organism>
<dbReference type="Proteomes" id="UP000028549">
    <property type="component" value="Unassembled WGS sequence"/>
</dbReference>
<dbReference type="STRING" id="246786.GS18_0201615"/>
<accession>A0A084H285</accession>
<dbReference type="EMBL" id="JNVC02000001">
    <property type="protein sequence ID" value="KEZ53697.1"/>
    <property type="molecule type" value="Genomic_DNA"/>
</dbReference>
<proteinExistence type="predicted"/>
<dbReference type="InterPro" id="IPR037523">
    <property type="entry name" value="VOC_core"/>
</dbReference>
<name>A0A084H285_METID</name>
<dbReference type="Pfam" id="PF00903">
    <property type="entry name" value="Glyoxalase"/>
    <property type="match status" value="1"/>
</dbReference>
<protein>
    <recommendedName>
        <fullName evidence="1">VOC domain-containing protein</fullName>
    </recommendedName>
</protein>
<keyword evidence="3" id="KW-1185">Reference proteome</keyword>
<comment type="caution">
    <text evidence="2">The sequence shown here is derived from an EMBL/GenBank/DDBJ whole genome shotgun (WGS) entry which is preliminary data.</text>
</comment>